<proteinExistence type="predicted"/>
<sequence length="192" mass="22173">MNNTFDLRIVLIGKTGAAEFDRKVSLANAEKGKLADEIKKFETEKHIAETREAETKEHISALKSELTECKQQFENRNKEKEERLEKMLHDMEKKHAEHIQMLNSKQIDDQVAQLQKQMEESETRRKQEIADLKKENEHKVQELRDSYTKQQSEVRDTVKNGVGQEENPLSQVFTGLLGTVRLFTSPSGCSVM</sequence>
<accession>A0A8S3QH28</accession>
<gene>
    <name evidence="2" type="ORF">MEDL_8880</name>
</gene>
<protein>
    <submittedName>
        <fullName evidence="2">Uncharacterized protein</fullName>
    </submittedName>
</protein>
<keyword evidence="3" id="KW-1185">Reference proteome</keyword>
<evidence type="ECO:0000313" key="2">
    <source>
        <dbReference type="EMBL" id="CAG2193828.1"/>
    </source>
</evidence>
<comment type="caution">
    <text evidence="2">The sequence shown here is derived from an EMBL/GenBank/DDBJ whole genome shotgun (WGS) entry which is preliminary data.</text>
</comment>
<keyword evidence="1" id="KW-0175">Coiled coil</keyword>
<feature type="coiled-coil region" evidence="1">
    <location>
        <begin position="24"/>
        <end position="153"/>
    </location>
</feature>
<name>A0A8S3QH28_MYTED</name>
<evidence type="ECO:0000313" key="3">
    <source>
        <dbReference type="Proteomes" id="UP000683360"/>
    </source>
</evidence>
<dbReference type="Proteomes" id="UP000683360">
    <property type="component" value="Unassembled WGS sequence"/>
</dbReference>
<organism evidence="2 3">
    <name type="scientific">Mytilus edulis</name>
    <name type="common">Blue mussel</name>
    <dbReference type="NCBI Taxonomy" id="6550"/>
    <lineage>
        <taxon>Eukaryota</taxon>
        <taxon>Metazoa</taxon>
        <taxon>Spiralia</taxon>
        <taxon>Lophotrochozoa</taxon>
        <taxon>Mollusca</taxon>
        <taxon>Bivalvia</taxon>
        <taxon>Autobranchia</taxon>
        <taxon>Pteriomorphia</taxon>
        <taxon>Mytilida</taxon>
        <taxon>Mytiloidea</taxon>
        <taxon>Mytilidae</taxon>
        <taxon>Mytilinae</taxon>
        <taxon>Mytilus</taxon>
    </lineage>
</organism>
<evidence type="ECO:0000256" key="1">
    <source>
        <dbReference type="SAM" id="Coils"/>
    </source>
</evidence>
<dbReference type="EMBL" id="CAJPWZ010000466">
    <property type="protein sequence ID" value="CAG2193828.1"/>
    <property type="molecule type" value="Genomic_DNA"/>
</dbReference>
<dbReference type="AlphaFoldDB" id="A0A8S3QH28"/>
<reference evidence="2" key="1">
    <citation type="submission" date="2021-03" db="EMBL/GenBank/DDBJ databases">
        <authorList>
            <person name="Bekaert M."/>
        </authorList>
    </citation>
    <scope>NUCLEOTIDE SEQUENCE</scope>
</reference>